<comment type="caution">
    <text evidence="1">The sequence shown here is derived from an EMBL/GenBank/DDBJ whole genome shotgun (WGS) entry which is preliminary data.</text>
</comment>
<organism evidence="1 2">
    <name type="scientific">Dallia pectoralis</name>
    <name type="common">Alaska blackfish</name>
    <dbReference type="NCBI Taxonomy" id="75939"/>
    <lineage>
        <taxon>Eukaryota</taxon>
        <taxon>Metazoa</taxon>
        <taxon>Chordata</taxon>
        <taxon>Craniata</taxon>
        <taxon>Vertebrata</taxon>
        <taxon>Euteleostomi</taxon>
        <taxon>Actinopterygii</taxon>
        <taxon>Neopterygii</taxon>
        <taxon>Teleostei</taxon>
        <taxon>Protacanthopterygii</taxon>
        <taxon>Esociformes</taxon>
        <taxon>Umbridae</taxon>
        <taxon>Dallia</taxon>
    </lineage>
</organism>
<gene>
    <name evidence="1" type="ORF">DPEC_G00351520</name>
</gene>
<name>A0ACC2F1Y4_DALPE</name>
<evidence type="ECO:0000313" key="2">
    <source>
        <dbReference type="Proteomes" id="UP001157502"/>
    </source>
</evidence>
<proteinExistence type="predicted"/>
<evidence type="ECO:0000313" key="1">
    <source>
        <dbReference type="EMBL" id="KAJ7985386.1"/>
    </source>
</evidence>
<dbReference type="EMBL" id="CM055763">
    <property type="protein sequence ID" value="KAJ7985386.1"/>
    <property type="molecule type" value="Genomic_DNA"/>
</dbReference>
<protein>
    <submittedName>
        <fullName evidence="1">Uncharacterized protein</fullName>
    </submittedName>
</protein>
<keyword evidence="2" id="KW-1185">Reference proteome</keyword>
<reference evidence="1" key="1">
    <citation type="submission" date="2021-05" db="EMBL/GenBank/DDBJ databases">
        <authorList>
            <person name="Pan Q."/>
            <person name="Jouanno E."/>
            <person name="Zahm M."/>
            <person name="Klopp C."/>
            <person name="Cabau C."/>
            <person name="Louis A."/>
            <person name="Berthelot C."/>
            <person name="Parey E."/>
            <person name="Roest Crollius H."/>
            <person name="Montfort J."/>
            <person name="Robinson-Rechavi M."/>
            <person name="Bouchez O."/>
            <person name="Lampietro C."/>
            <person name="Lopez Roques C."/>
            <person name="Donnadieu C."/>
            <person name="Postlethwait J."/>
            <person name="Bobe J."/>
            <person name="Dillon D."/>
            <person name="Chandos A."/>
            <person name="von Hippel F."/>
            <person name="Guiguen Y."/>
        </authorList>
    </citation>
    <scope>NUCLEOTIDE SEQUENCE</scope>
    <source>
        <strain evidence="1">YG-Jan2019</strain>
    </source>
</reference>
<sequence length="286" mass="31922">MSDDEREGADGGPGSRRPSNVKPKLEGKNSTKKKMSTVRRSRSTDSERGERSGRSRKRSRESRRERGRSEESRRQHRTPAVDRHENDMNDTECVVCFCTYDNVFKTPKLLSCGHTFCLECLARINVASQELKSLSCPVCRELTDLPHGRNLPQLSNNKDIFLMLPPEMQRAMSVRFKRNKGKLVLKNPPPGSNPSKSSLTLPTSKKQVAQPSGDLQLGHMAPGSATVVEVGRPPSRARGSLRRLFRSDQCYYAVVASIIVITVVLMLVGILAFVIMPNVNQGNRPH</sequence>
<dbReference type="Proteomes" id="UP001157502">
    <property type="component" value="Chromosome 36"/>
</dbReference>
<accession>A0ACC2F1Y4</accession>